<dbReference type="InterPro" id="IPR050248">
    <property type="entry name" value="Polysacc_deacetylase_ArnD"/>
</dbReference>
<sequence>MASRRDDGLVVTPAAVVQRCLVDPQHRDCPRTPTVYLTIDDGPSSASTADYLSMLTAHQVAATFFVTGHQAAGQPHLLRQIIDQGSTIGVHSWSHDYDLLYPDRVADPAQIGSEVDRTLAALRDALGPAFTTTTAFRYPGGHMSWQGMGPADHALAKRGMSWVDWNALYGDAEPQERRPTTRKAMVKMAITTAKAADNPTVVVLLHDGPTRGLSRAATPRVIDWFLEHGYRFGVID</sequence>
<dbReference type="SUPFAM" id="SSF88713">
    <property type="entry name" value="Glycoside hydrolase/deacetylase"/>
    <property type="match status" value="1"/>
</dbReference>
<gene>
    <name evidence="4" type="ORF">IAA98_05230</name>
</gene>
<evidence type="ECO:0000313" key="4">
    <source>
        <dbReference type="EMBL" id="HIT74968.1"/>
    </source>
</evidence>
<dbReference type="GO" id="GO:0016020">
    <property type="term" value="C:membrane"/>
    <property type="evidence" value="ECO:0007669"/>
    <property type="project" value="TreeGrafter"/>
</dbReference>
<keyword evidence="2" id="KW-0378">Hydrolase</keyword>
<keyword evidence="1" id="KW-0479">Metal-binding</keyword>
<dbReference type="Pfam" id="PF01522">
    <property type="entry name" value="Polysacc_deac_1"/>
    <property type="match status" value="1"/>
</dbReference>
<reference evidence="4" key="2">
    <citation type="journal article" date="2021" name="PeerJ">
        <title>Extensive microbial diversity within the chicken gut microbiome revealed by metagenomics and culture.</title>
        <authorList>
            <person name="Gilroy R."/>
            <person name="Ravi A."/>
            <person name="Getino M."/>
            <person name="Pursley I."/>
            <person name="Horton D.L."/>
            <person name="Alikhan N.F."/>
            <person name="Baker D."/>
            <person name="Gharbi K."/>
            <person name="Hall N."/>
            <person name="Watson M."/>
            <person name="Adriaenssens E.M."/>
            <person name="Foster-Nyarko E."/>
            <person name="Jarju S."/>
            <person name="Secka A."/>
            <person name="Antonio M."/>
            <person name="Oren A."/>
            <person name="Chaudhuri R.R."/>
            <person name="La Ragione R."/>
            <person name="Hildebrand F."/>
            <person name="Pallen M.J."/>
        </authorList>
    </citation>
    <scope>NUCLEOTIDE SEQUENCE</scope>
    <source>
        <strain evidence="4">ChiGjej1B1-24693</strain>
    </source>
</reference>
<comment type="caution">
    <text evidence="4">The sequence shown here is derived from an EMBL/GenBank/DDBJ whole genome shotgun (WGS) entry which is preliminary data.</text>
</comment>
<dbReference type="Gene3D" id="3.20.20.370">
    <property type="entry name" value="Glycoside hydrolase/deacetylase"/>
    <property type="match status" value="1"/>
</dbReference>
<proteinExistence type="predicted"/>
<protein>
    <submittedName>
        <fullName evidence="4">Polysaccharide deacetylase family protein</fullName>
    </submittedName>
</protein>
<accession>A0A9D1GXV7</accession>
<dbReference type="AlphaFoldDB" id="A0A9D1GXV7"/>
<reference evidence="4" key="1">
    <citation type="submission" date="2020-10" db="EMBL/GenBank/DDBJ databases">
        <authorList>
            <person name="Gilroy R."/>
        </authorList>
    </citation>
    <scope>NUCLEOTIDE SEQUENCE</scope>
    <source>
        <strain evidence="4">ChiGjej1B1-24693</strain>
    </source>
</reference>
<dbReference type="GO" id="GO:0005975">
    <property type="term" value="P:carbohydrate metabolic process"/>
    <property type="evidence" value="ECO:0007669"/>
    <property type="project" value="InterPro"/>
</dbReference>
<dbReference type="InterPro" id="IPR002509">
    <property type="entry name" value="NODB_dom"/>
</dbReference>
<dbReference type="PANTHER" id="PTHR10587:SF133">
    <property type="entry name" value="CHITIN DEACETYLASE 1-RELATED"/>
    <property type="match status" value="1"/>
</dbReference>
<dbReference type="PROSITE" id="PS51677">
    <property type="entry name" value="NODB"/>
    <property type="match status" value="1"/>
</dbReference>
<name>A0A9D1GXV7_9ACTN</name>
<evidence type="ECO:0000256" key="1">
    <source>
        <dbReference type="ARBA" id="ARBA00022723"/>
    </source>
</evidence>
<evidence type="ECO:0000259" key="3">
    <source>
        <dbReference type="PROSITE" id="PS51677"/>
    </source>
</evidence>
<evidence type="ECO:0000313" key="5">
    <source>
        <dbReference type="Proteomes" id="UP000886842"/>
    </source>
</evidence>
<feature type="domain" description="NodB homology" evidence="3">
    <location>
        <begin position="33"/>
        <end position="233"/>
    </location>
</feature>
<organism evidence="4 5">
    <name type="scientific">Candidatus Avipropionibacterium avicola</name>
    <dbReference type="NCBI Taxonomy" id="2840701"/>
    <lineage>
        <taxon>Bacteria</taxon>
        <taxon>Bacillati</taxon>
        <taxon>Actinomycetota</taxon>
        <taxon>Actinomycetes</taxon>
        <taxon>Propionibacteriales</taxon>
        <taxon>Propionibacteriaceae</taxon>
        <taxon>Propionibacteriaceae incertae sedis</taxon>
        <taxon>Candidatus Avipropionibacterium</taxon>
    </lineage>
</organism>
<dbReference type="EMBL" id="DVLP01000157">
    <property type="protein sequence ID" value="HIT74968.1"/>
    <property type="molecule type" value="Genomic_DNA"/>
</dbReference>
<dbReference type="GO" id="GO:0016810">
    <property type="term" value="F:hydrolase activity, acting on carbon-nitrogen (but not peptide) bonds"/>
    <property type="evidence" value="ECO:0007669"/>
    <property type="project" value="InterPro"/>
</dbReference>
<dbReference type="Proteomes" id="UP000886842">
    <property type="component" value="Unassembled WGS sequence"/>
</dbReference>
<dbReference type="PANTHER" id="PTHR10587">
    <property type="entry name" value="GLYCOSYL TRANSFERASE-RELATED"/>
    <property type="match status" value="1"/>
</dbReference>
<dbReference type="InterPro" id="IPR011330">
    <property type="entry name" value="Glyco_hydro/deAcase_b/a-brl"/>
</dbReference>
<dbReference type="GO" id="GO:0046872">
    <property type="term" value="F:metal ion binding"/>
    <property type="evidence" value="ECO:0007669"/>
    <property type="project" value="UniProtKB-KW"/>
</dbReference>
<evidence type="ECO:0000256" key="2">
    <source>
        <dbReference type="ARBA" id="ARBA00022801"/>
    </source>
</evidence>